<dbReference type="Proteomes" id="UP000018144">
    <property type="component" value="Unassembled WGS sequence"/>
</dbReference>
<organism evidence="2 3">
    <name type="scientific">Pyronema omphalodes (strain CBS 100304)</name>
    <name type="common">Pyronema confluens</name>
    <dbReference type="NCBI Taxonomy" id="1076935"/>
    <lineage>
        <taxon>Eukaryota</taxon>
        <taxon>Fungi</taxon>
        <taxon>Dikarya</taxon>
        <taxon>Ascomycota</taxon>
        <taxon>Pezizomycotina</taxon>
        <taxon>Pezizomycetes</taxon>
        <taxon>Pezizales</taxon>
        <taxon>Pyronemataceae</taxon>
        <taxon>Pyronema</taxon>
    </lineage>
</organism>
<sequence length="136" mass="14297">MSDITLLMSTAAVANDKPRADSSVHFIGQNAPVGNLSTAAHPEQPAVVGNSTSILQLAAVDQPTAAGEPGSISQPANSSQPIANSQRTTFSQPTAAARAPSTSDNFEAIRTIPMMQDWLAESRDEGPVRWFYGSDE</sequence>
<keyword evidence="3" id="KW-1185">Reference proteome</keyword>
<feature type="region of interest" description="Disordered" evidence="1">
    <location>
        <begin position="62"/>
        <end position="104"/>
    </location>
</feature>
<evidence type="ECO:0000256" key="1">
    <source>
        <dbReference type="SAM" id="MobiDB-lite"/>
    </source>
</evidence>
<protein>
    <submittedName>
        <fullName evidence="2">Uncharacterized protein</fullName>
    </submittedName>
</protein>
<evidence type="ECO:0000313" key="3">
    <source>
        <dbReference type="Proteomes" id="UP000018144"/>
    </source>
</evidence>
<reference evidence="2 3" key="1">
    <citation type="journal article" date="2013" name="PLoS Genet.">
        <title>The genome and development-dependent transcriptomes of Pyronema confluens: a window into fungal evolution.</title>
        <authorList>
            <person name="Traeger S."/>
            <person name="Altegoer F."/>
            <person name="Freitag M."/>
            <person name="Gabaldon T."/>
            <person name="Kempken F."/>
            <person name="Kumar A."/>
            <person name="Marcet-Houben M."/>
            <person name="Poggeler S."/>
            <person name="Stajich J.E."/>
            <person name="Nowrousian M."/>
        </authorList>
    </citation>
    <scope>NUCLEOTIDE SEQUENCE [LARGE SCALE GENOMIC DNA]</scope>
    <source>
        <strain evidence="3">CBS 100304</strain>
        <tissue evidence="2">Vegetative mycelium</tissue>
    </source>
</reference>
<gene>
    <name evidence="2" type="ORF">PCON_02163</name>
</gene>
<accession>U4LA41</accession>
<name>U4LA41_PYROM</name>
<feature type="compositionally biased region" description="Polar residues" evidence="1">
    <location>
        <begin position="71"/>
        <end position="104"/>
    </location>
</feature>
<dbReference type="AlphaFoldDB" id="U4LA41"/>
<dbReference type="EMBL" id="HF936252">
    <property type="protein sequence ID" value="CCX15737.1"/>
    <property type="molecule type" value="Genomic_DNA"/>
</dbReference>
<evidence type="ECO:0000313" key="2">
    <source>
        <dbReference type="EMBL" id="CCX15737.1"/>
    </source>
</evidence>
<proteinExistence type="predicted"/>